<dbReference type="InterPro" id="IPR050179">
    <property type="entry name" value="Trans_hexapeptide_repeat"/>
</dbReference>
<protein>
    <submittedName>
        <fullName evidence="1">Uncharacterized protein</fullName>
    </submittedName>
</protein>
<dbReference type="Proteomes" id="UP000002555">
    <property type="component" value="Segment"/>
</dbReference>
<dbReference type="OrthoDB" id="30654at10239"/>
<dbReference type="RefSeq" id="NP_943951.1">
    <property type="nucleotide sequence ID" value="NC_005260.1"/>
</dbReference>
<reference evidence="1 2" key="1">
    <citation type="journal article" date="2001" name="J. Bacteriol.">
        <title>Phylogeny of the major head and tail genes of the wide-ranging T4-type bacteriophages.</title>
        <authorList>
            <person name="Tetart F."/>
            <person name="Desplats C."/>
            <person name="Kutateladze M."/>
            <person name="Monod C."/>
            <person name="Ackermann H.W."/>
            <person name="Krisch H.M."/>
        </authorList>
    </citation>
    <scope>NUCLEOTIDE SEQUENCE</scope>
</reference>
<dbReference type="KEGG" id="vg:2658233"/>
<evidence type="ECO:0000313" key="2">
    <source>
        <dbReference type="Proteomes" id="UP000002555"/>
    </source>
</evidence>
<dbReference type="Gene3D" id="2.160.10.10">
    <property type="entry name" value="Hexapeptide repeat proteins"/>
    <property type="match status" value="2"/>
</dbReference>
<dbReference type="InterPro" id="IPR011004">
    <property type="entry name" value="Trimer_LpxA-like_sf"/>
</dbReference>
<dbReference type="InterPro" id="IPR001451">
    <property type="entry name" value="Hexapep"/>
</dbReference>
<accession>Q76Z18</accession>
<dbReference type="Pfam" id="PF00132">
    <property type="entry name" value="Hexapep"/>
    <property type="match status" value="1"/>
</dbReference>
<name>Q76Z18_9CAUD</name>
<dbReference type="PANTHER" id="PTHR43300:SF11">
    <property type="entry name" value="ACETYLTRANSFERASE RV3034C-RELATED"/>
    <property type="match status" value="1"/>
</dbReference>
<gene>
    <name evidence="1" type="ORF">Aeh1ORF068c</name>
</gene>
<keyword evidence="2" id="KW-1185">Reference proteome</keyword>
<dbReference type="EMBL" id="AY266303">
    <property type="protein sequence ID" value="AAQ17728.1"/>
    <property type="molecule type" value="Genomic_DNA"/>
</dbReference>
<sequence length="309" mass="34685">MTELWKINDDGHIEALTYFKFYNPAGKDIFINNGDIGAKIENIVEMPKTTEKFWVGKGTVFSSRFVSGRIGSCCIGENCRIGTRSQIGDDVVIMDNVDIDDNVTIKRDTVIGESVRIGYNTTIYERCRIRNNVRISSSCNIGTGTEIRQYAKLWDGVKVRNSMIGEHCEIKRSVDIFESHICNLSVIEQYASLGAVHCNEGNKIGECVKLFKINLPSYANLNVGDHFLLSGCGKRGRNVLFFTQDDKVMVSAGCQVGITVDHFKKRIAGAHGTTDESAKIYKQMMPVINAIIRDLWCKIIKKKVRNFFS</sequence>
<dbReference type="PANTHER" id="PTHR43300">
    <property type="entry name" value="ACETYLTRANSFERASE"/>
    <property type="match status" value="1"/>
</dbReference>
<dbReference type="SUPFAM" id="SSF51161">
    <property type="entry name" value="Trimeric LpxA-like enzymes"/>
    <property type="match status" value="1"/>
</dbReference>
<proteinExistence type="predicted"/>
<organism evidence="1 2">
    <name type="scientific">Aeromonas phage Aeh1</name>
    <dbReference type="NCBI Taxonomy" id="2880362"/>
    <lineage>
        <taxon>Viruses</taxon>
        <taxon>Duplodnaviria</taxon>
        <taxon>Heunggongvirae</taxon>
        <taxon>Uroviricota</taxon>
        <taxon>Caudoviricetes</taxon>
        <taxon>Pantevenvirales</taxon>
        <taxon>Straboviridae</taxon>
        <taxon>Cinqassovirus</taxon>
        <taxon>Cinqassovirus aeh1</taxon>
    </lineage>
</organism>
<evidence type="ECO:0000313" key="1">
    <source>
        <dbReference type="EMBL" id="AAQ17728.1"/>
    </source>
</evidence>